<sequence length="60" mass="6851">MSNPFSSYGAEAAQEIVIELIRAGKIHNSAQAKDSFTELLNHYRSELDRVAEENREKQTR</sequence>
<dbReference type="EMBL" id="VOSO01000014">
    <property type="protein sequence ID" value="MCC7659880.1"/>
    <property type="molecule type" value="Genomic_DNA"/>
</dbReference>
<comment type="caution">
    <text evidence="1">The sequence shown here is derived from an EMBL/GenBank/DDBJ whole genome shotgun (WGS) entry which is preliminary data.</text>
</comment>
<evidence type="ECO:0000313" key="1">
    <source>
        <dbReference type="EMBL" id="MCC7659880.1"/>
    </source>
</evidence>
<organism evidence="1 2">
    <name type="scientific">Serratia montpellierensis</name>
    <dbReference type="NCBI Taxonomy" id="2598730"/>
    <lineage>
        <taxon>Bacteria</taxon>
        <taxon>Pseudomonadati</taxon>
        <taxon>Pseudomonadota</taxon>
        <taxon>Gammaproteobacteria</taxon>
        <taxon>Enterobacterales</taxon>
        <taxon>Yersiniaceae</taxon>
        <taxon>Serratia</taxon>
    </lineage>
</organism>
<dbReference type="Proteomes" id="UP001199135">
    <property type="component" value="Unassembled WGS sequence"/>
</dbReference>
<keyword evidence="2" id="KW-1185">Reference proteome</keyword>
<evidence type="ECO:0000313" key="2">
    <source>
        <dbReference type="Proteomes" id="UP001199135"/>
    </source>
</evidence>
<accession>A0ABS8J7D5</accession>
<reference evidence="1 2" key="1">
    <citation type="submission" date="2019-08" db="EMBL/GenBank/DDBJ databases">
        <title>Genome sequencing of Psyttalia spp.-associated microbial isolates reveals a potentially novel species in the Serratia genus.</title>
        <authorList>
            <person name="Tannieres-Laurent M."/>
            <person name="Sparks M.E."/>
            <person name="Blackburn M.B."/>
            <person name="Gundersen-Rindal D.E."/>
            <person name="Bon M.-C."/>
        </authorList>
    </citation>
    <scope>NUCLEOTIDE SEQUENCE [LARGE SCALE GENOMIC DNA]</scope>
    <source>
        <strain evidence="2">Pon4B</strain>
    </source>
</reference>
<protein>
    <submittedName>
        <fullName evidence="1">Uncharacterized protein</fullName>
    </submittedName>
</protein>
<gene>
    <name evidence="1" type="ORF">FUU20_14155</name>
</gene>
<name>A0ABS8J7D5_9GAMM</name>
<proteinExistence type="predicted"/>